<comment type="caution">
    <text evidence="2">The sequence shown here is derived from an EMBL/GenBank/DDBJ whole genome shotgun (WGS) entry which is preliminary data.</text>
</comment>
<gene>
    <name evidence="2" type="ORF">EVAR_76974_1</name>
</gene>
<dbReference type="AlphaFoldDB" id="A0A4C1SHT2"/>
<organism evidence="2 3">
    <name type="scientific">Eumeta variegata</name>
    <name type="common">Bagworm moth</name>
    <name type="synonym">Eumeta japonica</name>
    <dbReference type="NCBI Taxonomy" id="151549"/>
    <lineage>
        <taxon>Eukaryota</taxon>
        <taxon>Metazoa</taxon>
        <taxon>Ecdysozoa</taxon>
        <taxon>Arthropoda</taxon>
        <taxon>Hexapoda</taxon>
        <taxon>Insecta</taxon>
        <taxon>Pterygota</taxon>
        <taxon>Neoptera</taxon>
        <taxon>Endopterygota</taxon>
        <taxon>Lepidoptera</taxon>
        <taxon>Glossata</taxon>
        <taxon>Ditrysia</taxon>
        <taxon>Tineoidea</taxon>
        <taxon>Psychidae</taxon>
        <taxon>Oiketicinae</taxon>
        <taxon>Eumeta</taxon>
    </lineage>
</organism>
<proteinExistence type="predicted"/>
<sequence>MVQINCSVLNGDGEIMNLECINRNGKRYPLSILYNRISVTVFVLQNGNAEATVRPARRGHAGSQRGGSTNGGASGAAGWGASMGVGMSGGASGTASGSGSGGSGAEVLPPTNSFLKGGQLTSESLQGCECPWAAVIACFMVTHMLVGASKCYTKDHLPVSPAISHQLTQCTMTAFTFLFTGRK</sequence>
<evidence type="ECO:0000313" key="3">
    <source>
        <dbReference type="Proteomes" id="UP000299102"/>
    </source>
</evidence>
<dbReference type="Proteomes" id="UP000299102">
    <property type="component" value="Unassembled WGS sequence"/>
</dbReference>
<dbReference type="EMBL" id="BGZK01000006">
    <property type="protein sequence ID" value="GBP00748.1"/>
    <property type="molecule type" value="Genomic_DNA"/>
</dbReference>
<reference evidence="2 3" key="1">
    <citation type="journal article" date="2019" name="Commun. Biol.">
        <title>The bagworm genome reveals a unique fibroin gene that provides high tensile strength.</title>
        <authorList>
            <person name="Kono N."/>
            <person name="Nakamura H."/>
            <person name="Ohtoshi R."/>
            <person name="Tomita M."/>
            <person name="Numata K."/>
            <person name="Arakawa K."/>
        </authorList>
    </citation>
    <scope>NUCLEOTIDE SEQUENCE [LARGE SCALE GENOMIC DNA]</scope>
</reference>
<evidence type="ECO:0000313" key="2">
    <source>
        <dbReference type="EMBL" id="GBP00748.1"/>
    </source>
</evidence>
<feature type="region of interest" description="Disordered" evidence="1">
    <location>
        <begin position="54"/>
        <end position="74"/>
    </location>
</feature>
<feature type="compositionally biased region" description="Gly residues" evidence="1">
    <location>
        <begin position="64"/>
        <end position="74"/>
    </location>
</feature>
<evidence type="ECO:0000256" key="1">
    <source>
        <dbReference type="SAM" id="MobiDB-lite"/>
    </source>
</evidence>
<protein>
    <submittedName>
        <fullName evidence="2">Uncharacterized protein</fullName>
    </submittedName>
</protein>
<keyword evidence="3" id="KW-1185">Reference proteome</keyword>
<name>A0A4C1SHT2_EUMVA</name>
<accession>A0A4C1SHT2</accession>